<sequence>DDTVAGGNRSKEIPVETTTKLESTTTTESIPESEQDESRMMITLRSFKLTPATTTVSPAHTTTTPQAHHHHHDHPHHDTATPSSKPAISTVIDEVHEHQIKTATPIPPYSKDDNDYVPDSPIHLNPQDEALEELEAELDIEKQQKRIVELRRREKEQKEKGMRNSSVAIESEDRDVSSTPRTHTFPSEQLNSEEEELRRAEEKERRDK</sequence>
<evidence type="ECO:0000256" key="1">
    <source>
        <dbReference type="SAM" id="MobiDB-lite"/>
    </source>
</evidence>
<feature type="region of interest" description="Disordered" evidence="1">
    <location>
        <begin position="152"/>
        <end position="208"/>
    </location>
</feature>
<feature type="compositionally biased region" description="Low complexity" evidence="1">
    <location>
        <begin position="50"/>
        <end position="66"/>
    </location>
</feature>
<keyword evidence="3" id="KW-1185">Reference proteome</keyword>
<feature type="non-terminal residue" evidence="2">
    <location>
        <position position="208"/>
    </location>
</feature>
<name>A0AAV5VI78_9BILA</name>
<feature type="compositionally biased region" description="Low complexity" evidence="1">
    <location>
        <begin position="16"/>
        <end position="32"/>
    </location>
</feature>
<gene>
    <name evidence="2" type="ORF">PFISCL1PPCAC_9446</name>
</gene>
<dbReference type="Proteomes" id="UP001432322">
    <property type="component" value="Unassembled WGS sequence"/>
</dbReference>
<feature type="compositionally biased region" description="Basic and acidic residues" evidence="1">
    <location>
        <begin position="196"/>
        <end position="208"/>
    </location>
</feature>
<organism evidence="2 3">
    <name type="scientific">Pristionchus fissidentatus</name>
    <dbReference type="NCBI Taxonomy" id="1538716"/>
    <lineage>
        <taxon>Eukaryota</taxon>
        <taxon>Metazoa</taxon>
        <taxon>Ecdysozoa</taxon>
        <taxon>Nematoda</taxon>
        <taxon>Chromadorea</taxon>
        <taxon>Rhabditida</taxon>
        <taxon>Rhabditina</taxon>
        <taxon>Diplogasteromorpha</taxon>
        <taxon>Diplogasteroidea</taxon>
        <taxon>Neodiplogasteridae</taxon>
        <taxon>Pristionchus</taxon>
    </lineage>
</organism>
<feature type="compositionally biased region" description="Basic and acidic residues" evidence="1">
    <location>
        <begin position="152"/>
        <end position="162"/>
    </location>
</feature>
<dbReference type="EMBL" id="BTSY01000003">
    <property type="protein sequence ID" value="GMT18149.1"/>
    <property type="molecule type" value="Genomic_DNA"/>
</dbReference>
<feature type="compositionally biased region" description="Polar residues" evidence="1">
    <location>
        <begin position="177"/>
        <end position="190"/>
    </location>
</feature>
<evidence type="ECO:0000313" key="3">
    <source>
        <dbReference type="Proteomes" id="UP001432322"/>
    </source>
</evidence>
<proteinExistence type="predicted"/>
<accession>A0AAV5VI78</accession>
<reference evidence="2" key="1">
    <citation type="submission" date="2023-10" db="EMBL/GenBank/DDBJ databases">
        <title>Genome assembly of Pristionchus species.</title>
        <authorList>
            <person name="Yoshida K."/>
            <person name="Sommer R.J."/>
        </authorList>
    </citation>
    <scope>NUCLEOTIDE SEQUENCE</scope>
    <source>
        <strain evidence="2">RS5133</strain>
    </source>
</reference>
<feature type="region of interest" description="Disordered" evidence="1">
    <location>
        <begin position="1"/>
        <end position="124"/>
    </location>
</feature>
<comment type="caution">
    <text evidence="2">The sequence shown here is derived from an EMBL/GenBank/DDBJ whole genome shotgun (WGS) entry which is preliminary data.</text>
</comment>
<protein>
    <submittedName>
        <fullName evidence="2">Uncharacterized protein</fullName>
    </submittedName>
</protein>
<feature type="non-terminal residue" evidence="2">
    <location>
        <position position="1"/>
    </location>
</feature>
<dbReference type="AlphaFoldDB" id="A0AAV5VI78"/>
<evidence type="ECO:0000313" key="2">
    <source>
        <dbReference type="EMBL" id="GMT18149.1"/>
    </source>
</evidence>